<comment type="caution">
    <text evidence="3">The sequence shown here is derived from an EMBL/GenBank/DDBJ whole genome shotgun (WGS) entry which is preliminary data.</text>
</comment>
<sequence>MHFTSNRTSLRIRNIAIAILLICAAAACYKLYLTDRKMDLVNEADELYKQNEWIRAEELFTKLDGMWAIEYKKDLIRQSLAALQPVTEMKSRLASLHRRAEEAAGNDNSAALVETYNEYAKLAAEVGKEPEKLAVFQELTGRLNTEIELKSAIDQVKERLMAQMTNDINKNNFGQDQVVESLLLIPDSFFGKSGAKQKAINELLQNYDTAALQAQAKKSGIQELGEAVNAKLQLYKKYKWQASWLTSWLDAHALQALQKPGQAGEIQNFIGLAKTVQAMKDVIPASGKAQSYIKKTIDGWFKSAEQSVKANKFSDAVAMYEKLNDYRDTSKEKAEAERKWAIAQPNHILEAKFPGRKVDMLYTDAQKAGLTAIAAAVADGNTLIFGAMLPNGTLQTAEAGLDRSDKVKSLKSYDGISVNGKYVLVAQTASGTRESRYIGYEFRDGALQPLFDFEANGFAMERPGLMLVQSPADKADGEQAYYEIVNGKYTYSRPKSDYVDIVLDDLLNYPKKKVRFTGKIVSVNGQTAIAEFKDSYMMLKGSFPFAVGAAQITGTWTGYESMQMDGQTLQLPSFQVSGLESREAAGTRETQGGAKADGATKADGTTKGDGSAKTDGAAKATETPKRSPQPSPSGTPARSPAHSPVRS</sequence>
<evidence type="ECO:0000256" key="2">
    <source>
        <dbReference type="SAM" id="Phobius"/>
    </source>
</evidence>
<name>A0A329MK27_9BACL</name>
<keyword evidence="2" id="KW-1133">Transmembrane helix</keyword>
<protein>
    <submittedName>
        <fullName evidence="3">Uncharacterized protein</fullName>
    </submittedName>
</protein>
<feature type="compositionally biased region" description="Basic and acidic residues" evidence="1">
    <location>
        <begin position="598"/>
        <end position="612"/>
    </location>
</feature>
<keyword evidence="2" id="KW-0812">Transmembrane</keyword>
<keyword evidence="4" id="KW-1185">Reference proteome</keyword>
<reference evidence="3 4" key="1">
    <citation type="journal article" date="2009" name="Int. J. Syst. Evol. Microbiol.">
        <title>Paenibacillus contaminans sp. nov., isolated from a contaminated laboratory plate.</title>
        <authorList>
            <person name="Chou J.H."/>
            <person name="Lee J.H."/>
            <person name="Lin M.C."/>
            <person name="Chang P.S."/>
            <person name="Arun A.B."/>
            <person name="Young C.C."/>
            <person name="Chen W.M."/>
        </authorList>
    </citation>
    <scope>NUCLEOTIDE SEQUENCE [LARGE SCALE GENOMIC DNA]</scope>
    <source>
        <strain evidence="3 4">CKOBP-6</strain>
    </source>
</reference>
<feature type="transmembrane region" description="Helical" evidence="2">
    <location>
        <begin position="12"/>
        <end position="32"/>
    </location>
</feature>
<dbReference type="OrthoDB" id="2657208at2"/>
<evidence type="ECO:0000256" key="1">
    <source>
        <dbReference type="SAM" id="MobiDB-lite"/>
    </source>
</evidence>
<dbReference type="RefSeq" id="WP_113032061.1">
    <property type="nucleotide sequence ID" value="NZ_QMFB01000009.1"/>
</dbReference>
<dbReference type="PROSITE" id="PS51257">
    <property type="entry name" value="PROKAR_LIPOPROTEIN"/>
    <property type="match status" value="1"/>
</dbReference>
<evidence type="ECO:0000313" key="3">
    <source>
        <dbReference type="EMBL" id="RAV20164.1"/>
    </source>
</evidence>
<keyword evidence="2" id="KW-0472">Membrane</keyword>
<dbReference type="Proteomes" id="UP000250369">
    <property type="component" value="Unassembled WGS sequence"/>
</dbReference>
<dbReference type="EMBL" id="QMFB01000009">
    <property type="protein sequence ID" value="RAV20164.1"/>
    <property type="molecule type" value="Genomic_DNA"/>
</dbReference>
<evidence type="ECO:0000313" key="4">
    <source>
        <dbReference type="Proteomes" id="UP000250369"/>
    </source>
</evidence>
<gene>
    <name evidence="3" type="ORF">DQG23_16995</name>
</gene>
<proteinExistence type="predicted"/>
<dbReference type="AlphaFoldDB" id="A0A329MK27"/>
<feature type="region of interest" description="Disordered" evidence="1">
    <location>
        <begin position="576"/>
        <end position="647"/>
    </location>
</feature>
<accession>A0A329MK27</accession>
<organism evidence="3 4">
    <name type="scientific">Paenibacillus contaminans</name>
    <dbReference type="NCBI Taxonomy" id="450362"/>
    <lineage>
        <taxon>Bacteria</taxon>
        <taxon>Bacillati</taxon>
        <taxon>Bacillota</taxon>
        <taxon>Bacilli</taxon>
        <taxon>Bacillales</taxon>
        <taxon>Paenibacillaceae</taxon>
        <taxon>Paenibacillus</taxon>
    </lineage>
</organism>